<dbReference type="Pfam" id="PF01757">
    <property type="entry name" value="Acyl_transf_3"/>
    <property type="match status" value="1"/>
</dbReference>
<dbReference type="Proteomes" id="UP000255334">
    <property type="component" value="Unassembled WGS sequence"/>
</dbReference>
<dbReference type="AlphaFoldDB" id="A0A370WY74"/>
<organism evidence="3 4">
    <name type="scientific">Dyella psychrodurans</name>
    <dbReference type="NCBI Taxonomy" id="1927960"/>
    <lineage>
        <taxon>Bacteria</taxon>
        <taxon>Pseudomonadati</taxon>
        <taxon>Pseudomonadota</taxon>
        <taxon>Gammaproteobacteria</taxon>
        <taxon>Lysobacterales</taxon>
        <taxon>Rhodanobacteraceae</taxon>
        <taxon>Dyella</taxon>
    </lineage>
</organism>
<dbReference type="GO" id="GO:0016020">
    <property type="term" value="C:membrane"/>
    <property type="evidence" value="ECO:0007669"/>
    <property type="project" value="TreeGrafter"/>
</dbReference>
<dbReference type="InterPro" id="IPR050879">
    <property type="entry name" value="Acyltransferase_3"/>
</dbReference>
<dbReference type="GO" id="GO:0000271">
    <property type="term" value="P:polysaccharide biosynthetic process"/>
    <property type="evidence" value="ECO:0007669"/>
    <property type="project" value="TreeGrafter"/>
</dbReference>
<proteinExistence type="predicted"/>
<dbReference type="RefSeq" id="WP_115479515.1">
    <property type="nucleotide sequence ID" value="NZ_QRBF01000008.1"/>
</dbReference>
<evidence type="ECO:0000313" key="4">
    <source>
        <dbReference type="Proteomes" id="UP000255334"/>
    </source>
</evidence>
<feature type="transmembrane region" description="Helical" evidence="1">
    <location>
        <begin position="30"/>
        <end position="51"/>
    </location>
</feature>
<dbReference type="OrthoDB" id="9767863at2"/>
<name>A0A370WY74_9GAMM</name>
<dbReference type="EMBL" id="QRBF01000008">
    <property type="protein sequence ID" value="RDS80987.1"/>
    <property type="molecule type" value="Genomic_DNA"/>
</dbReference>
<feature type="transmembrane region" description="Helical" evidence="1">
    <location>
        <begin position="100"/>
        <end position="120"/>
    </location>
</feature>
<keyword evidence="3" id="KW-0808">Transferase</keyword>
<keyword evidence="1" id="KW-0812">Transmembrane</keyword>
<dbReference type="PANTHER" id="PTHR23028">
    <property type="entry name" value="ACETYLTRANSFERASE"/>
    <property type="match status" value="1"/>
</dbReference>
<feature type="transmembrane region" description="Helical" evidence="1">
    <location>
        <begin position="253"/>
        <end position="286"/>
    </location>
</feature>
<keyword evidence="1" id="KW-1133">Transmembrane helix</keyword>
<evidence type="ECO:0000259" key="2">
    <source>
        <dbReference type="Pfam" id="PF01757"/>
    </source>
</evidence>
<gene>
    <name evidence="3" type="ORF">DWU99_18210</name>
</gene>
<sequence>MRIVPILGSIFRVRAKSLQMGIAQGEDNFLLLRLIAASLVIYGHAPAISGMEGPPDLFADLGWWGYSGSIAVDLFFITSGFLIAGSYIRNSKVLDFIWARFLRIIPAYVACLVLMAFVLGPIFTNLPLNAYISSQATRNYVVTNLKFVTGLSYWLPGVFNSHPRETAVNGSIWTLPAEVRMYLWVACLGVISVLARRWLSNVVIIGIFIYAMHNPDSVPLVPMSQYLRLAALFACGALCYVNRDWIPVDGRLFLVVCALTFLFRNTTAYPWLFGFCEIQFVFWFAYNTAWRGFNRFGDYSYGIYLWGFPMQQVVEDLFPNLPVLLNALLGLALTIPIAIASWHFIEKPALRLKELSRKLRGLVSRRNSLRTQAM</sequence>
<feature type="transmembrane region" description="Helical" evidence="1">
    <location>
        <begin position="181"/>
        <end position="211"/>
    </location>
</feature>
<dbReference type="PANTHER" id="PTHR23028:SF53">
    <property type="entry name" value="ACYL_TRANSF_3 DOMAIN-CONTAINING PROTEIN"/>
    <property type="match status" value="1"/>
</dbReference>
<comment type="caution">
    <text evidence="3">The sequence shown here is derived from an EMBL/GenBank/DDBJ whole genome shotgun (WGS) entry which is preliminary data.</text>
</comment>
<keyword evidence="1" id="KW-0472">Membrane</keyword>
<feature type="transmembrane region" description="Helical" evidence="1">
    <location>
        <begin position="63"/>
        <end position="88"/>
    </location>
</feature>
<dbReference type="GO" id="GO:0016747">
    <property type="term" value="F:acyltransferase activity, transferring groups other than amino-acyl groups"/>
    <property type="evidence" value="ECO:0007669"/>
    <property type="project" value="InterPro"/>
</dbReference>
<reference evidence="3 4" key="1">
    <citation type="submission" date="2018-07" db="EMBL/GenBank/DDBJ databases">
        <title>Dyella monticola sp. nov. and Dyella psychrodurans sp. nov. isolated from monsoon evergreen broad-leaved forest soil of Dinghu Mountain, China.</title>
        <authorList>
            <person name="Gao Z."/>
            <person name="Qiu L."/>
        </authorList>
    </citation>
    <scope>NUCLEOTIDE SEQUENCE [LARGE SCALE GENOMIC DNA]</scope>
    <source>
        <strain evidence="3 4">4MSK11</strain>
    </source>
</reference>
<feature type="domain" description="Acyltransferase 3" evidence="2">
    <location>
        <begin position="31"/>
        <end position="341"/>
    </location>
</feature>
<dbReference type="InterPro" id="IPR002656">
    <property type="entry name" value="Acyl_transf_3_dom"/>
</dbReference>
<keyword evidence="3" id="KW-0012">Acyltransferase</keyword>
<keyword evidence="4" id="KW-1185">Reference proteome</keyword>
<evidence type="ECO:0000313" key="3">
    <source>
        <dbReference type="EMBL" id="RDS80987.1"/>
    </source>
</evidence>
<accession>A0A370WY74</accession>
<evidence type="ECO:0000256" key="1">
    <source>
        <dbReference type="SAM" id="Phobius"/>
    </source>
</evidence>
<protein>
    <submittedName>
        <fullName evidence="3">Acyltransferase</fullName>
    </submittedName>
</protein>
<feature type="transmembrane region" description="Helical" evidence="1">
    <location>
        <begin position="323"/>
        <end position="345"/>
    </location>
</feature>